<feature type="chain" id="PRO_5038102053" description="pullulanase" evidence="10">
    <location>
        <begin position="23"/>
        <end position="1186"/>
    </location>
</feature>
<evidence type="ECO:0000313" key="13">
    <source>
        <dbReference type="Proteomes" id="UP000620139"/>
    </source>
</evidence>
<keyword evidence="13" id="KW-1185">Reference proteome</keyword>
<dbReference type="Pfam" id="PF11852">
    <property type="entry name" value="Pullul_strch_C"/>
    <property type="match status" value="1"/>
</dbReference>
<dbReference type="SUPFAM" id="SSF51445">
    <property type="entry name" value="(Trans)glycosidases"/>
    <property type="match status" value="1"/>
</dbReference>
<gene>
    <name evidence="12" type="ORF">I7X43_11315</name>
</gene>
<organism evidence="12 13">
    <name type="scientific">Inhella gelatinilytica</name>
    <dbReference type="NCBI Taxonomy" id="2795030"/>
    <lineage>
        <taxon>Bacteria</taxon>
        <taxon>Pseudomonadati</taxon>
        <taxon>Pseudomonadota</taxon>
        <taxon>Betaproteobacteria</taxon>
        <taxon>Burkholderiales</taxon>
        <taxon>Sphaerotilaceae</taxon>
        <taxon>Inhella</taxon>
    </lineage>
</organism>
<protein>
    <recommendedName>
        <fullName evidence="6">pullulanase</fullName>
        <ecNumber evidence="6">3.2.1.41</ecNumber>
    </recommendedName>
    <alternativeName>
        <fullName evidence="7">Alpha-dextrin endo-1,6-alpha-glucosidase</fullName>
    </alternativeName>
    <alternativeName>
        <fullName evidence="8">Pullulan 6-glucanohydrolase</fullName>
    </alternativeName>
</protein>
<dbReference type="Gene3D" id="2.60.40.1110">
    <property type="match status" value="2"/>
</dbReference>
<proteinExistence type="inferred from homology"/>
<dbReference type="CDD" id="cd11341">
    <property type="entry name" value="AmyAc_Pullulanase_LD-like"/>
    <property type="match status" value="1"/>
</dbReference>
<dbReference type="EMBL" id="JAEDAL010000005">
    <property type="protein sequence ID" value="MBH9553431.1"/>
    <property type="molecule type" value="Genomic_DNA"/>
</dbReference>
<dbReference type="Pfam" id="PF17967">
    <property type="entry name" value="Pullulanase_N2"/>
    <property type="match status" value="1"/>
</dbReference>
<dbReference type="SUPFAM" id="SSF51011">
    <property type="entry name" value="Glycosyl hydrolase domain"/>
    <property type="match status" value="1"/>
</dbReference>
<dbReference type="Pfam" id="PF02922">
    <property type="entry name" value="CBM_48"/>
    <property type="match status" value="1"/>
</dbReference>
<feature type="signal peptide" evidence="10">
    <location>
        <begin position="1"/>
        <end position="22"/>
    </location>
</feature>
<dbReference type="CDD" id="cd10315">
    <property type="entry name" value="CBM41_pullulanase"/>
    <property type="match status" value="2"/>
</dbReference>
<dbReference type="AlphaFoldDB" id="A0A931NFD7"/>
<comment type="similarity">
    <text evidence="1">Belongs to the glycosyl hydrolase 13 family.</text>
</comment>
<evidence type="ECO:0000256" key="6">
    <source>
        <dbReference type="ARBA" id="ARBA00024062"/>
    </source>
</evidence>
<evidence type="ECO:0000256" key="9">
    <source>
        <dbReference type="SAM" id="MobiDB-lite"/>
    </source>
</evidence>
<accession>A0A931NFD7</accession>
<sequence>MGKVWTSSWGALRAAVGATLVAALVACGGGGGGSTTPTPNPPPPAPAPDPRLVQGNAGFETVLHAQAAQTSTGGGGGTAEPTTLTIHYQRSGGDYTGWQVHTWKSAQDPGWNNGHNISRTDGFGAVYDVPLAQTTGDVGYLFHKGDDKDHGGADQILTLKPGKNEIWRKQGDPNTYTSLAAAGGPPPTLDLDTVRVHYKRFDGQYSAWGLHLWNGSGLDSSRLPGVAIEQWGNAAGFDRMPSYAAGAGEVVFDIPVLNPKLDASRTSLEFIIHGKAPNENDKDGRNDNIQVRYATLTVTNRVGEIWLVQGDATVYTAAPDLRRANVNEARAFWLNKQLIQWPQVDGTGTVKLYHSATAQIVAVKGEAVRGADGSLTLEGFTGTVPADAADRFKWIAAGARFKLPDAQAGNLAAWLKNQVVIVQENASGQVQNATALQSAAALDDLYAAAAGVQDLGVSPGSTTRFKLWAPTAQKVLVFTYPNATGEAEGVYDASFDTATGVWTATAAADLTGKTYRYAVEVYVRGVGVVRNLVTDPYAVALTADGKRSGVLSLQAAATKPAGWDGSAIPATVQAPTDMSIYELHVRDFSANDPTVSAANRGKYGAFGEAGSNGMKHLKALAQSGLTDVHLLPVYDFSSVPETGCSTPTLTGGAADETQQAAVEASRGTDCFNWGYDPQHYNAPEGSYASDANDLNKRVLEFRQMVMGLHGAGLRVGMDVVYNHTSTSGQRERSVLDRVVPGYYHRYNAVGGIEQSTCCENTATENLMMAKLMSDSVLLWAREYKIASFRFDVMGHQPRAVMEAIKARLKTELGREVQMLGEGWNFGEVADGRRFVQASQLSLNGSGIGTFNDRLRDQVRGTSFGEGTGFVGNQGFVNGLFYDANPQGGAKTRGDLGWANDVVKAGLAGSIRSYSLETSWGATNELQSLGNQLVGYVVEPSEVVNYVENHDNHTLFDLNAFRLPTNTSREDRARVQILAAAINAFSQGVAYFHAGVDTLRSKSGDRNSYDAGDWFNRLDWSYQDNYWGTGLPLKSDNQANWEVLKPLLANSALKPTPSDIAWTRDAFRDVLKIRASTTLLRLRTAADIKARLRFFNTGASLDPTAVIAAVDGSGYAGANFNEVVYVINVDKQPKQITVEALKNRAFQLHPVQAAATAADARVRAGATYESASGRFNVPARSAAVFVR</sequence>
<dbReference type="Proteomes" id="UP000620139">
    <property type="component" value="Unassembled WGS sequence"/>
</dbReference>
<keyword evidence="2 10" id="KW-0732">Signal</keyword>
<dbReference type="SMART" id="SM00642">
    <property type="entry name" value="Aamy"/>
    <property type="match status" value="1"/>
</dbReference>
<dbReference type="InterPro" id="IPR013780">
    <property type="entry name" value="Glyco_hydro_b"/>
</dbReference>
<evidence type="ECO:0000313" key="12">
    <source>
        <dbReference type="EMBL" id="MBH9553431.1"/>
    </source>
</evidence>
<dbReference type="Gene3D" id="2.60.40.1130">
    <property type="entry name" value="Rab geranylgeranyltransferase alpha-subunit, insert domain"/>
    <property type="match status" value="1"/>
</dbReference>
<dbReference type="InterPro" id="IPR005323">
    <property type="entry name" value="CBM41_pullulanase"/>
</dbReference>
<keyword evidence="3" id="KW-0378">Hydrolase</keyword>
<evidence type="ECO:0000256" key="1">
    <source>
        <dbReference type="ARBA" id="ARBA00008061"/>
    </source>
</evidence>
<dbReference type="SUPFAM" id="SSF49452">
    <property type="entry name" value="Starch-binding domain-like"/>
    <property type="match status" value="2"/>
</dbReference>
<comment type="catalytic activity">
    <reaction evidence="5">
        <text>Hydrolysis of (1-&gt;6)-alpha-D-glucosidic linkages in pullulan, amylopectin and glycogen, and in the alpha- and beta-limit dextrins of amylopectin and glycogen.</text>
        <dbReference type="EC" id="3.2.1.41"/>
    </reaction>
</comment>
<dbReference type="GO" id="GO:0005975">
    <property type="term" value="P:carbohydrate metabolic process"/>
    <property type="evidence" value="ECO:0007669"/>
    <property type="project" value="InterPro"/>
</dbReference>
<evidence type="ECO:0000256" key="10">
    <source>
        <dbReference type="SAM" id="SignalP"/>
    </source>
</evidence>
<evidence type="ECO:0000256" key="5">
    <source>
        <dbReference type="ARBA" id="ARBA00023965"/>
    </source>
</evidence>
<dbReference type="Pfam" id="PF03714">
    <property type="entry name" value="PUD"/>
    <property type="match status" value="2"/>
</dbReference>
<feature type="compositionally biased region" description="Pro residues" evidence="9">
    <location>
        <begin position="38"/>
        <end position="49"/>
    </location>
</feature>
<dbReference type="CDD" id="cd02860">
    <property type="entry name" value="E_set_Pullulanase"/>
    <property type="match status" value="1"/>
</dbReference>
<evidence type="ECO:0000256" key="4">
    <source>
        <dbReference type="ARBA" id="ARBA00023295"/>
    </source>
</evidence>
<evidence type="ECO:0000256" key="7">
    <source>
        <dbReference type="ARBA" id="ARBA00029618"/>
    </source>
</evidence>
<evidence type="ECO:0000256" key="2">
    <source>
        <dbReference type="ARBA" id="ARBA00022729"/>
    </source>
</evidence>
<dbReference type="EC" id="3.2.1.41" evidence="6"/>
<keyword evidence="4" id="KW-0326">Glycosidase</keyword>
<dbReference type="SUPFAM" id="SSF81296">
    <property type="entry name" value="E set domains"/>
    <property type="match status" value="2"/>
</dbReference>
<dbReference type="InterPro" id="IPR013784">
    <property type="entry name" value="Carb-bd-like_fold"/>
</dbReference>
<reference evidence="12" key="1">
    <citation type="submission" date="2020-12" db="EMBL/GenBank/DDBJ databases">
        <title>The genome sequence of Inhella sp. 4Y17.</title>
        <authorList>
            <person name="Liu Y."/>
        </authorList>
    </citation>
    <scope>NUCLEOTIDE SEQUENCE</scope>
    <source>
        <strain evidence="12">4Y10</strain>
    </source>
</reference>
<dbReference type="GO" id="GO:0051060">
    <property type="term" value="F:pullulanase activity"/>
    <property type="evidence" value="ECO:0007669"/>
    <property type="project" value="UniProtKB-EC"/>
</dbReference>
<dbReference type="Gene3D" id="2.60.40.1180">
    <property type="entry name" value="Golgi alpha-mannosidase II"/>
    <property type="match status" value="1"/>
</dbReference>
<evidence type="ECO:0000256" key="3">
    <source>
        <dbReference type="ARBA" id="ARBA00022801"/>
    </source>
</evidence>
<dbReference type="InterPro" id="IPR040671">
    <property type="entry name" value="Pullulanase_N2"/>
</dbReference>
<dbReference type="Gene3D" id="3.20.20.80">
    <property type="entry name" value="Glycosidases"/>
    <property type="match status" value="1"/>
</dbReference>
<dbReference type="GO" id="GO:0030246">
    <property type="term" value="F:carbohydrate binding"/>
    <property type="evidence" value="ECO:0007669"/>
    <property type="project" value="InterPro"/>
</dbReference>
<dbReference type="InterPro" id="IPR006047">
    <property type="entry name" value="GH13_cat_dom"/>
</dbReference>
<dbReference type="PANTHER" id="PTHR43002">
    <property type="entry name" value="GLYCOGEN DEBRANCHING ENZYME"/>
    <property type="match status" value="1"/>
</dbReference>
<dbReference type="Gene3D" id="2.60.40.10">
    <property type="entry name" value="Immunoglobulins"/>
    <property type="match status" value="1"/>
</dbReference>
<dbReference type="InterPro" id="IPR004193">
    <property type="entry name" value="Glyco_hydro_13_N"/>
</dbReference>
<dbReference type="InterPro" id="IPR014756">
    <property type="entry name" value="Ig_E-set"/>
</dbReference>
<evidence type="ECO:0000256" key="8">
    <source>
        <dbReference type="ARBA" id="ARBA00031076"/>
    </source>
</evidence>
<comment type="caution">
    <text evidence="12">The sequence shown here is derived from an EMBL/GenBank/DDBJ whole genome shotgun (WGS) entry which is preliminary data.</text>
</comment>
<dbReference type="InterPro" id="IPR017853">
    <property type="entry name" value="GH"/>
</dbReference>
<dbReference type="InterPro" id="IPR013783">
    <property type="entry name" value="Ig-like_fold"/>
</dbReference>
<feature type="region of interest" description="Disordered" evidence="9">
    <location>
        <begin position="31"/>
        <end position="54"/>
    </location>
</feature>
<feature type="domain" description="Glycosyl hydrolase family 13 catalytic" evidence="11">
    <location>
        <begin position="668"/>
        <end position="1041"/>
    </location>
</feature>
<dbReference type="InterPro" id="IPR024561">
    <property type="entry name" value="Pullul_strch_C"/>
</dbReference>
<evidence type="ECO:0000259" key="11">
    <source>
        <dbReference type="SMART" id="SM00642"/>
    </source>
</evidence>
<name>A0A931NFD7_9BURK</name>
<dbReference type="PROSITE" id="PS51257">
    <property type="entry name" value="PROKAR_LIPOPROTEIN"/>
    <property type="match status" value="1"/>
</dbReference>